<reference evidence="1" key="2">
    <citation type="submission" date="2021-01" db="EMBL/GenBank/DDBJ databases">
        <title>Pan-genome distribution and transcriptional activeness of fungal secondary metabolism genes in Aspergillus section Fumigati.</title>
        <authorList>
            <person name="Takahashi H."/>
            <person name="Umemura M."/>
            <person name="Ninomiya A."/>
            <person name="Kusuya Y."/>
            <person name="Urayama S."/>
            <person name="Shimizu M."/>
            <person name="Watanabe A."/>
            <person name="Kamei K."/>
            <person name="Yaguchi T."/>
            <person name="Hagiwara D."/>
        </authorList>
    </citation>
    <scope>NUCLEOTIDE SEQUENCE</scope>
    <source>
        <strain evidence="1">IFM 46973</strain>
    </source>
</reference>
<dbReference type="Proteomes" id="UP000036893">
    <property type="component" value="Unassembled WGS sequence"/>
</dbReference>
<dbReference type="RefSeq" id="XP_043146344.1">
    <property type="nucleotide sequence ID" value="XM_043290409.1"/>
</dbReference>
<evidence type="ECO:0000313" key="2">
    <source>
        <dbReference type="Proteomes" id="UP000036893"/>
    </source>
</evidence>
<reference evidence="1" key="1">
    <citation type="journal article" date="2015" name="Genome Announc.">
        <title>Draft Genome Sequence of the Pathogenic Filamentous Fungus Aspergillus udagawae Strain IFM 46973T.</title>
        <authorList>
            <person name="Kusuya Y."/>
            <person name="Takahashi-Nakaguchi A."/>
            <person name="Takahashi H."/>
            <person name="Yaguchi T."/>
        </authorList>
    </citation>
    <scope>NUCLEOTIDE SEQUENCE</scope>
    <source>
        <strain evidence="1">IFM 46973</strain>
    </source>
</reference>
<comment type="caution">
    <text evidence="1">The sequence shown here is derived from an EMBL/GenBank/DDBJ whole genome shotgun (WGS) entry which is preliminary data.</text>
</comment>
<gene>
    <name evidence="1" type="ORF">Aud_005480</name>
</gene>
<dbReference type="GeneID" id="66992957"/>
<proteinExistence type="predicted"/>
<dbReference type="AlphaFoldDB" id="A0A8E0QUN2"/>
<sequence length="281" mass="32015">MASQELTANLPEDHILVQFTNMKRLQQTAERVHDSLNKKEDGNQFILVLGLTKNARLDLDSEERPLNGISYRFMFENTTGILKILTYGHDVMTSNITRQIDLLCVRMGMDPTSEFASGGTTTRLLCAKSKGKQPDGCLFPKARIQRDREAWPTLVIEAGVAASLPRLREEARWWLRNSQGEVRIVLVLGIHRPRRTLIMEKWGQQDRTPINQRQLPPQAEAPLQAYAAQTIEISSESISGVPLVLPLEELLERPRQGKETDIVLAEEQLRACMSWMWQWMG</sequence>
<evidence type="ECO:0000313" key="1">
    <source>
        <dbReference type="EMBL" id="GIC89078.1"/>
    </source>
</evidence>
<accession>A0A8E0QUN2</accession>
<name>A0A8E0QUN2_9EURO</name>
<protein>
    <submittedName>
        <fullName evidence="1">Uncharacterized protein</fullName>
    </submittedName>
</protein>
<organism evidence="1 2">
    <name type="scientific">Aspergillus udagawae</name>
    <dbReference type="NCBI Taxonomy" id="91492"/>
    <lineage>
        <taxon>Eukaryota</taxon>
        <taxon>Fungi</taxon>
        <taxon>Dikarya</taxon>
        <taxon>Ascomycota</taxon>
        <taxon>Pezizomycotina</taxon>
        <taxon>Eurotiomycetes</taxon>
        <taxon>Eurotiomycetidae</taxon>
        <taxon>Eurotiales</taxon>
        <taxon>Aspergillaceae</taxon>
        <taxon>Aspergillus</taxon>
        <taxon>Aspergillus subgen. Fumigati</taxon>
    </lineage>
</organism>
<dbReference type="EMBL" id="BBXM02000004">
    <property type="protein sequence ID" value="GIC89078.1"/>
    <property type="molecule type" value="Genomic_DNA"/>
</dbReference>